<sequence>MPLFIGVLLFGWPYVAKTSCTFIPLAFWNQCKSSELGNGFLNRCSCDACCGYTGSERGDAAWGGAGSAVHAHCTSRHAVIAM</sequence>
<dbReference type="AlphaFoldDB" id="A0A1M6CKN8"/>
<gene>
    <name evidence="1" type="ORF">SAMN02745181_0503</name>
</gene>
<dbReference type="InParanoid" id="A0A1M6CKN8"/>
<evidence type="ECO:0000313" key="2">
    <source>
        <dbReference type="Proteomes" id="UP000184510"/>
    </source>
</evidence>
<organism evidence="1 2">
    <name type="scientific">Rubritalea squalenifaciens DSM 18772</name>
    <dbReference type="NCBI Taxonomy" id="1123071"/>
    <lineage>
        <taxon>Bacteria</taxon>
        <taxon>Pseudomonadati</taxon>
        <taxon>Verrucomicrobiota</taxon>
        <taxon>Verrucomicrobiia</taxon>
        <taxon>Verrucomicrobiales</taxon>
        <taxon>Rubritaleaceae</taxon>
        <taxon>Rubritalea</taxon>
    </lineage>
</organism>
<name>A0A1M6CKN8_9BACT</name>
<protein>
    <submittedName>
        <fullName evidence="1">Uncharacterized protein</fullName>
    </submittedName>
</protein>
<evidence type="ECO:0000313" key="1">
    <source>
        <dbReference type="EMBL" id="SHI61483.1"/>
    </source>
</evidence>
<keyword evidence="2" id="KW-1185">Reference proteome</keyword>
<dbReference type="EMBL" id="FQYR01000002">
    <property type="protein sequence ID" value="SHI61483.1"/>
    <property type="molecule type" value="Genomic_DNA"/>
</dbReference>
<proteinExistence type="predicted"/>
<dbReference type="Proteomes" id="UP000184510">
    <property type="component" value="Unassembled WGS sequence"/>
</dbReference>
<accession>A0A1M6CKN8</accession>
<reference evidence="1 2" key="1">
    <citation type="submission" date="2016-11" db="EMBL/GenBank/DDBJ databases">
        <authorList>
            <person name="Jaros S."/>
            <person name="Januszkiewicz K."/>
            <person name="Wedrychowicz H."/>
        </authorList>
    </citation>
    <scope>NUCLEOTIDE SEQUENCE [LARGE SCALE GENOMIC DNA]</scope>
    <source>
        <strain evidence="1 2">DSM 18772</strain>
    </source>
</reference>